<feature type="transmembrane region" description="Helical" evidence="1">
    <location>
        <begin position="60"/>
        <end position="81"/>
    </location>
</feature>
<accession>A0ABU9M1B0</accession>
<comment type="caution">
    <text evidence="2">The sequence shown here is derived from an EMBL/GenBank/DDBJ whole genome shotgun (WGS) entry which is preliminary data.</text>
</comment>
<organism evidence="2 3">
    <name type="scientific">Hymenobacter segetis</name>
    <dbReference type="NCBI Taxonomy" id="2025509"/>
    <lineage>
        <taxon>Bacteria</taxon>
        <taxon>Pseudomonadati</taxon>
        <taxon>Bacteroidota</taxon>
        <taxon>Cytophagia</taxon>
        <taxon>Cytophagales</taxon>
        <taxon>Hymenobacteraceae</taxon>
        <taxon>Hymenobacter</taxon>
    </lineage>
</organism>
<evidence type="ECO:0000256" key="1">
    <source>
        <dbReference type="SAM" id="Phobius"/>
    </source>
</evidence>
<evidence type="ECO:0000313" key="3">
    <source>
        <dbReference type="Proteomes" id="UP001479606"/>
    </source>
</evidence>
<feature type="transmembrane region" description="Helical" evidence="1">
    <location>
        <begin position="116"/>
        <end position="136"/>
    </location>
</feature>
<keyword evidence="3" id="KW-1185">Reference proteome</keyword>
<dbReference type="Proteomes" id="UP001479606">
    <property type="component" value="Unassembled WGS sequence"/>
</dbReference>
<dbReference type="EMBL" id="JBCEVZ010000055">
    <property type="protein sequence ID" value="MEL5996066.1"/>
    <property type="molecule type" value="Genomic_DNA"/>
</dbReference>
<reference evidence="2 3" key="1">
    <citation type="journal article" date="2018" name="Arch. Microbiol.">
        <title>Hymenobacter segetis sp. nov., isolated from soil.</title>
        <authorList>
            <person name="Ten L.N."/>
            <person name="Lim S.J."/>
            <person name="Kim B.O."/>
            <person name="Kang I.K."/>
            <person name="Jung H.Y."/>
        </authorList>
    </citation>
    <scope>NUCLEOTIDE SEQUENCE [LARGE SCALE GENOMIC DNA]</scope>
    <source>
        <strain evidence="2 3">S7-3-11</strain>
    </source>
</reference>
<name>A0ABU9M1B0_9BACT</name>
<feature type="transmembrane region" description="Helical" evidence="1">
    <location>
        <begin position="87"/>
        <end position="107"/>
    </location>
</feature>
<feature type="transmembrane region" description="Helical" evidence="1">
    <location>
        <begin position="31"/>
        <end position="48"/>
    </location>
</feature>
<proteinExistence type="predicted"/>
<evidence type="ECO:0000313" key="2">
    <source>
        <dbReference type="EMBL" id="MEL5996066.1"/>
    </source>
</evidence>
<sequence>MNSKKVLNGAALLLGLLGVYFKVEWWRGADVLILLGFGALLVSVLGFTARANAEVGTSELLNYVMVATLTVGILGVVFKFLHWPGSGVLVLAANALLLVLALMLIAAKKTLFSHQFVTVLAVFFCLVIALFSTAFVQHGPLRSAPVALAMPLPAPSDWDPE</sequence>
<keyword evidence="1" id="KW-0812">Transmembrane</keyword>
<gene>
    <name evidence="2" type="ORF">AAFH49_17755</name>
</gene>
<keyword evidence="1" id="KW-1133">Transmembrane helix</keyword>
<protein>
    <submittedName>
        <fullName evidence="2">Uncharacterized protein</fullName>
    </submittedName>
</protein>
<dbReference type="RefSeq" id="WP_342300272.1">
    <property type="nucleotide sequence ID" value="NZ_JBCEVZ010000055.1"/>
</dbReference>
<keyword evidence="1" id="KW-0472">Membrane</keyword>